<organism evidence="2 3">
    <name type="scientific">Desulfobaculum xiamenense</name>
    <dbReference type="NCBI Taxonomy" id="995050"/>
    <lineage>
        <taxon>Bacteria</taxon>
        <taxon>Pseudomonadati</taxon>
        <taxon>Thermodesulfobacteriota</taxon>
        <taxon>Desulfovibrionia</taxon>
        <taxon>Desulfovibrionales</taxon>
        <taxon>Desulfovibrionaceae</taxon>
        <taxon>Desulfobaculum</taxon>
    </lineage>
</organism>
<evidence type="ECO:0000313" key="3">
    <source>
        <dbReference type="Proteomes" id="UP000580856"/>
    </source>
</evidence>
<feature type="transmembrane region" description="Helical" evidence="1">
    <location>
        <begin position="7"/>
        <end position="32"/>
    </location>
</feature>
<gene>
    <name evidence="2" type="ORF">GGQ74_000949</name>
</gene>
<keyword evidence="1" id="KW-0472">Membrane</keyword>
<keyword evidence="3" id="KW-1185">Reference proteome</keyword>
<feature type="transmembrane region" description="Helical" evidence="1">
    <location>
        <begin position="66"/>
        <end position="84"/>
    </location>
</feature>
<name>A0A846QRL5_9BACT</name>
<proteinExistence type="predicted"/>
<dbReference type="AlphaFoldDB" id="A0A846QRL5"/>
<protein>
    <submittedName>
        <fullName evidence="2">Uncharacterized protein</fullName>
    </submittedName>
</protein>
<reference evidence="2 3" key="1">
    <citation type="submission" date="2020-03" db="EMBL/GenBank/DDBJ databases">
        <title>Genomic Encyclopedia of Type Strains, Phase IV (KMG-IV): sequencing the most valuable type-strain genomes for metagenomic binning, comparative biology and taxonomic classification.</title>
        <authorList>
            <person name="Goeker M."/>
        </authorList>
    </citation>
    <scope>NUCLEOTIDE SEQUENCE [LARGE SCALE GENOMIC DNA]</scope>
    <source>
        <strain evidence="2 3">DSM 24233</strain>
    </source>
</reference>
<comment type="caution">
    <text evidence="2">The sequence shown here is derived from an EMBL/GenBank/DDBJ whole genome shotgun (WGS) entry which is preliminary data.</text>
</comment>
<dbReference type="EMBL" id="JAATJA010000001">
    <property type="protein sequence ID" value="NJB67309.1"/>
    <property type="molecule type" value="Genomic_DNA"/>
</dbReference>
<keyword evidence="1" id="KW-1133">Transmembrane helix</keyword>
<feature type="transmembrane region" description="Helical" evidence="1">
    <location>
        <begin position="128"/>
        <end position="146"/>
    </location>
</feature>
<accession>A0A846QRL5</accession>
<keyword evidence="1" id="KW-0812">Transmembrane</keyword>
<dbReference type="RefSeq" id="WP_167940373.1">
    <property type="nucleotide sequence ID" value="NZ_JAATJA010000001.1"/>
</dbReference>
<feature type="transmembrane region" description="Helical" evidence="1">
    <location>
        <begin position="38"/>
        <end position="59"/>
    </location>
</feature>
<evidence type="ECO:0000256" key="1">
    <source>
        <dbReference type="SAM" id="Phobius"/>
    </source>
</evidence>
<dbReference type="Proteomes" id="UP000580856">
    <property type="component" value="Unassembled WGS sequence"/>
</dbReference>
<evidence type="ECO:0000313" key="2">
    <source>
        <dbReference type="EMBL" id="NJB67309.1"/>
    </source>
</evidence>
<sequence>MNYNEEASFLGVMMFVFFCAAFLATGFIARAVGADFSIVFTSLSYSCFVVIIEGIIYYLTRCSWHLNLSLVGSLLPVIIWPGWWPVLDSIAAGDSDKASFLGSIVQHKEANDLFTDFGPHIEWYNDSMFKWSIEIALVALVVLAVWKKRRY</sequence>